<evidence type="ECO:0000256" key="1">
    <source>
        <dbReference type="PROSITE-ProRule" id="PRU10133"/>
    </source>
</evidence>
<dbReference type="PROSITE" id="PS00183">
    <property type="entry name" value="UBC_1"/>
    <property type="match status" value="1"/>
</dbReference>
<dbReference type="CDD" id="cd23792">
    <property type="entry name" value="UBCc_UBE2D"/>
    <property type="match status" value="1"/>
</dbReference>
<dbReference type="InterPro" id="IPR000608">
    <property type="entry name" value="UBC"/>
</dbReference>
<name>A0A8X7YND7_POPTO</name>
<dbReference type="Proteomes" id="UP000886885">
    <property type="component" value="Chromosome 12D"/>
</dbReference>
<comment type="similarity">
    <text evidence="2">Belongs to the ubiquitin-conjugating enzyme family.</text>
</comment>
<sequence length="279" mass="31455">MASKRILKELKDLQKDPPTSCSAGPVAEDMFHWQATIMGPPDSPYAGGVFLVTIHFPPDYPFKPPKVWVKIMLVVPLSPRPPSGRGLRFEPLFCNKGKVVMEHLHVSSRSFFPLASCPIHSRAFISLMLFPNQQNWKKYRGLNEVLIQYELRCEDMLNDAALASKACVSNINFCSFSCFLFVNASLYSWCVASASHHVAFRTKVFHPNINSNGSICLDILKEQWSPALTISKVLLSICSLLTDPNPDDPLVPEIAHMYKTDRNKYETTARSWTQKYAMG</sequence>
<comment type="caution">
    <text evidence="4">The sequence shown here is derived from an EMBL/GenBank/DDBJ whole genome shotgun (WGS) entry which is preliminary data.</text>
</comment>
<evidence type="ECO:0000256" key="2">
    <source>
        <dbReference type="RuleBase" id="RU362109"/>
    </source>
</evidence>
<evidence type="ECO:0000313" key="5">
    <source>
        <dbReference type="Proteomes" id="UP000886885"/>
    </source>
</evidence>
<keyword evidence="2" id="KW-0833">Ubl conjugation pathway</keyword>
<evidence type="ECO:0000259" key="3">
    <source>
        <dbReference type="PROSITE" id="PS50127"/>
    </source>
</evidence>
<proteinExistence type="inferred from homology"/>
<keyword evidence="2" id="KW-0547">Nucleotide-binding</keyword>
<gene>
    <name evidence="4" type="ORF">POTOM_042794</name>
</gene>
<dbReference type="OrthoDB" id="7851174at2759"/>
<dbReference type="EMBL" id="JAAWWB010000024">
    <property type="protein sequence ID" value="KAG6752757.1"/>
    <property type="molecule type" value="Genomic_DNA"/>
</dbReference>
<organism evidence="4 5">
    <name type="scientific">Populus tomentosa</name>
    <name type="common">Chinese white poplar</name>
    <dbReference type="NCBI Taxonomy" id="118781"/>
    <lineage>
        <taxon>Eukaryota</taxon>
        <taxon>Viridiplantae</taxon>
        <taxon>Streptophyta</taxon>
        <taxon>Embryophyta</taxon>
        <taxon>Tracheophyta</taxon>
        <taxon>Spermatophyta</taxon>
        <taxon>Magnoliopsida</taxon>
        <taxon>eudicotyledons</taxon>
        <taxon>Gunneridae</taxon>
        <taxon>Pentapetalae</taxon>
        <taxon>rosids</taxon>
        <taxon>fabids</taxon>
        <taxon>Malpighiales</taxon>
        <taxon>Salicaceae</taxon>
        <taxon>Saliceae</taxon>
        <taxon>Populus</taxon>
    </lineage>
</organism>
<dbReference type="Pfam" id="PF00179">
    <property type="entry name" value="UQ_con"/>
    <property type="match status" value="2"/>
</dbReference>
<keyword evidence="2" id="KW-0067">ATP-binding</keyword>
<evidence type="ECO:0000313" key="4">
    <source>
        <dbReference type="EMBL" id="KAG6752757.1"/>
    </source>
</evidence>
<dbReference type="PROSITE" id="PS50127">
    <property type="entry name" value="UBC_2"/>
    <property type="match status" value="1"/>
</dbReference>
<keyword evidence="5" id="KW-1185">Reference proteome</keyword>
<accession>A0A8X7YND7</accession>
<protein>
    <recommendedName>
        <fullName evidence="3">UBC core domain-containing protein</fullName>
    </recommendedName>
</protein>
<dbReference type="GO" id="GO:0005524">
    <property type="term" value="F:ATP binding"/>
    <property type="evidence" value="ECO:0007669"/>
    <property type="project" value="UniProtKB-UniRule"/>
</dbReference>
<dbReference type="AlphaFoldDB" id="A0A8X7YND7"/>
<dbReference type="SMART" id="SM00212">
    <property type="entry name" value="UBCc"/>
    <property type="match status" value="1"/>
</dbReference>
<reference evidence="4" key="1">
    <citation type="journal article" date="2020" name="bioRxiv">
        <title>Hybrid origin of Populus tomentosa Carr. identified through genome sequencing and phylogenomic analysis.</title>
        <authorList>
            <person name="An X."/>
            <person name="Gao K."/>
            <person name="Chen Z."/>
            <person name="Li J."/>
            <person name="Yang X."/>
            <person name="Yang X."/>
            <person name="Zhou J."/>
            <person name="Guo T."/>
            <person name="Zhao T."/>
            <person name="Huang S."/>
            <person name="Miao D."/>
            <person name="Khan W.U."/>
            <person name="Rao P."/>
            <person name="Ye M."/>
            <person name="Lei B."/>
            <person name="Liao W."/>
            <person name="Wang J."/>
            <person name="Ji L."/>
            <person name="Li Y."/>
            <person name="Guo B."/>
            <person name="Mustafa N.S."/>
            <person name="Li S."/>
            <person name="Yun Q."/>
            <person name="Keller S.R."/>
            <person name="Mao J."/>
            <person name="Zhang R."/>
            <person name="Strauss S.H."/>
        </authorList>
    </citation>
    <scope>NUCLEOTIDE SEQUENCE</scope>
    <source>
        <strain evidence="4">GM15</strain>
        <tissue evidence="4">Leaf</tissue>
    </source>
</reference>
<dbReference type="PANTHER" id="PTHR24068">
    <property type="entry name" value="UBIQUITIN-CONJUGATING ENZYME E2"/>
    <property type="match status" value="1"/>
</dbReference>
<dbReference type="InterPro" id="IPR023313">
    <property type="entry name" value="UBQ-conjugating_AS"/>
</dbReference>
<feature type="domain" description="UBC core" evidence="3">
    <location>
        <begin position="1"/>
        <end position="278"/>
    </location>
</feature>
<feature type="active site" description="Glycyl thioester intermediate" evidence="1">
    <location>
        <position position="216"/>
    </location>
</feature>